<dbReference type="AlphaFoldDB" id="A0A1F6BXH2"/>
<dbReference type="Proteomes" id="UP000176322">
    <property type="component" value="Unassembled WGS sequence"/>
</dbReference>
<evidence type="ECO:0000313" key="2">
    <source>
        <dbReference type="Proteomes" id="UP000176322"/>
    </source>
</evidence>
<protein>
    <submittedName>
        <fullName evidence="1">Uncharacterized protein</fullName>
    </submittedName>
</protein>
<name>A0A1F6BXH2_9BACT</name>
<organism evidence="1 2">
    <name type="scientific">Candidatus Kaiserbacteria bacterium RIFCSPHIGHO2_01_FULL_46_22</name>
    <dbReference type="NCBI Taxonomy" id="1798475"/>
    <lineage>
        <taxon>Bacteria</taxon>
        <taxon>Candidatus Kaiseribacteriota</taxon>
    </lineage>
</organism>
<evidence type="ECO:0000313" key="1">
    <source>
        <dbReference type="EMBL" id="OGG41513.1"/>
    </source>
</evidence>
<comment type="caution">
    <text evidence="1">The sequence shown here is derived from an EMBL/GenBank/DDBJ whole genome shotgun (WGS) entry which is preliminary data.</text>
</comment>
<proteinExistence type="predicted"/>
<accession>A0A1F6BXH2</accession>
<dbReference type="EMBL" id="MFKO01000008">
    <property type="protein sequence ID" value="OGG41513.1"/>
    <property type="molecule type" value="Genomic_DNA"/>
</dbReference>
<reference evidence="1 2" key="1">
    <citation type="journal article" date="2016" name="Nat. Commun.">
        <title>Thousands of microbial genomes shed light on interconnected biogeochemical processes in an aquifer system.</title>
        <authorList>
            <person name="Anantharaman K."/>
            <person name="Brown C.T."/>
            <person name="Hug L.A."/>
            <person name="Sharon I."/>
            <person name="Castelle C.J."/>
            <person name="Probst A.J."/>
            <person name="Thomas B.C."/>
            <person name="Singh A."/>
            <person name="Wilkins M.J."/>
            <person name="Karaoz U."/>
            <person name="Brodie E.L."/>
            <person name="Williams K.H."/>
            <person name="Hubbard S.S."/>
            <person name="Banfield J.F."/>
        </authorList>
    </citation>
    <scope>NUCLEOTIDE SEQUENCE [LARGE SCALE GENOMIC DNA]</scope>
</reference>
<gene>
    <name evidence="1" type="ORF">A2837_03365</name>
</gene>
<sequence>MLIIFSAVTRLSAKVAVFPVKNSFEGIKPLLAYLTEIDQIAGIVTQKTEKAKGRPYGLPFAFL</sequence>